<feature type="transmembrane region" description="Helical" evidence="5">
    <location>
        <begin position="71"/>
        <end position="92"/>
    </location>
</feature>
<dbReference type="InterPro" id="IPR003807">
    <property type="entry name" value="DUF202"/>
</dbReference>
<evidence type="ECO:0000256" key="4">
    <source>
        <dbReference type="ARBA" id="ARBA00023136"/>
    </source>
</evidence>
<organism evidence="7 8">
    <name type="scientific">Microcella alkaliphila</name>
    <dbReference type="NCBI Taxonomy" id="279828"/>
    <lineage>
        <taxon>Bacteria</taxon>
        <taxon>Bacillati</taxon>
        <taxon>Actinomycetota</taxon>
        <taxon>Actinomycetes</taxon>
        <taxon>Micrococcales</taxon>
        <taxon>Microbacteriaceae</taxon>
        <taxon>Microcella</taxon>
    </lineage>
</organism>
<dbReference type="Pfam" id="PF02656">
    <property type="entry name" value="DUF202"/>
    <property type="match status" value="1"/>
</dbReference>
<evidence type="ECO:0000256" key="5">
    <source>
        <dbReference type="SAM" id="Phobius"/>
    </source>
</evidence>
<dbReference type="EMBL" id="AP017315">
    <property type="protein sequence ID" value="BAU31163.1"/>
    <property type="molecule type" value="Genomic_DNA"/>
</dbReference>
<evidence type="ECO:0000256" key="2">
    <source>
        <dbReference type="ARBA" id="ARBA00022692"/>
    </source>
</evidence>
<feature type="transmembrane region" description="Helical" evidence="5">
    <location>
        <begin position="113"/>
        <end position="133"/>
    </location>
</feature>
<dbReference type="GO" id="GO:0012505">
    <property type="term" value="C:endomembrane system"/>
    <property type="evidence" value="ECO:0007669"/>
    <property type="project" value="UniProtKB-SubCell"/>
</dbReference>
<reference evidence="7 8" key="2">
    <citation type="submission" date="2016-01" db="EMBL/GenBank/DDBJ databases">
        <title>Microcella alkaliphila JAM AC0309 whole genome shotgun sequence.</title>
        <authorList>
            <person name="Kurata A."/>
            <person name="Hirose Y."/>
            <person name="Kishimoto N."/>
            <person name="Kobayashi T."/>
        </authorList>
    </citation>
    <scope>NUCLEOTIDE SEQUENCE [LARGE SCALE GENOMIC DNA]</scope>
    <source>
        <strain evidence="7 8">JAM AC0309</strain>
    </source>
</reference>
<dbReference type="Proteomes" id="UP000218965">
    <property type="component" value="Chromosome"/>
</dbReference>
<feature type="domain" description="DUF202" evidence="6">
    <location>
        <begin position="34"/>
        <end position="99"/>
    </location>
</feature>
<keyword evidence="2 5" id="KW-0812">Transmembrane</keyword>
<evidence type="ECO:0000256" key="3">
    <source>
        <dbReference type="ARBA" id="ARBA00022989"/>
    </source>
</evidence>
<evidence type="ECO:0000259" key="6">
    <source>
        <dbReference type="Pfam" id="PF02656"/>
    </source>
</evidence>
<comment type="subcellular location">
    <subcellularLocation>
        <location evidence="1">Endomembrane system</location>
        <topology evidence="1">Multi-pass membrane protein</topology>
    </subcellularLocation>
</comment>
<dbReference type="KEGG" id="malk:MalAC0309_0288"/>
<evidence type="ECO:0000313" key="7">
    <source>
        <dbReference type="EMBL" id="BAU31163.1"/>
    </source>
</evidence>
<protein>
    <submittedName>
        <fullName evidence="7">Predicted membrane protein</fullName>
    </submittedName>
</protein>
<evidence type="ECO:0000256" key="1">
    <source>
        <dbReference type="ARBA" id="ARBA00004127"/>
    </source>
</evidence>
<keyword evidence="4 5" id="KW-0472">Membrane</keyword>
<name>A0A0U5BJY1_9MICO</name>
<proteinExistence type="predicted"/>
<reference evidence="8" key="1">
    <citation type="submission" date="2015-12" db="EMBL/GenBank/DDBJ databases">
        <authorList>
            <person name="Shamseldin A."/>
            <person name="Moawad H."/>
            <person name="Abd El-Rahim W.M."/>
            <person name="Sadowsky M.J."/>
        </authorList>
    </citation>
    <scope>NUCLEOTIDE SEQUENCE [LARGE SCALE GENOMIC DNA]</scope>
    <source>
        <strain evidence="8">JAM AC0309</strain>
    </source>
</reference>
<keyword evidence="3 5" id="KW-1133">Transmembrane helix</keyword>
<sequence>MPGRRGGGNLWRVSTDDRRPHSVYSVGEDPDPQVSLANERTALSWMRTSLALVAAGVALATLVSFGELPALLLIIAAVSSLAGAVLAGWSLAHWRAGERALRLGRPIPKPSALPWLTAGTVAVALLLAAFVAFEAIERAG</sequence>
<gene>
    <name evidence="7" type="ORF">MalAC0309_0288</name>
</gene>
<evidence type="ECO:0000313" key="8">
    <source>
        <dbReference type="Proteomes" id="UP000218965"/>
    </source>
</evidence>
<feature type="transmembrane region" description="Helical" evidence="5">
    <location>
        <begin position="45"/>
        <end position="65"/>
    </location>
</feature>
<dbReference type="AlphaFoldDB" id="A0A0U5BJY1"/>
<accession>A0A0U5BJY1</accession>